<dbReference type="Proteomes" id="UP001139502">
    <property type="component" value="Unassembled WGS sequence"/>
</dbReference>
<dbReference type="InterPro" id="IPR018561">
    <property type="entry name" value="AosR"/>
</dbReference>
<dbReference type="Pfam" id="PF09438">
    <property type="entry name" value="DUF2017"/>
    <property type="match status" value="1"/>
</dbReference>
<accession>A0A9X2KHL7</accession>
<dbReference type="EMBL" id="JANAFB010000016">
    <property type="protein sequence ID" value="MCP3425977.1"/>
    <property type="molecule type" value="Genomic_DNA"/>
</dbReference>
<keyword evidence="2" id="KW-1185">Reference proteome</keyword>
<evidence type="ECO:0000313" key="2">
    <source>
        <dbReference type="Proteomes" id="UP001139502"/>
    </source>
</evidence>
<protein>
    <submittedName>
        <fullName evidence="1">DUF2017 domain-containing protein</fullName>
    </submittedName>
</protein>
<evidence type="ECO:0000313" key="1">
    <source>
        <dbReference type="EMBL" id="MCP3425977.1"/>
    </source>
</evidence>
<proteinExistence type="predicted"/>
<dbReference type="RefSeq" id="WP_254166430.1">
    <property type="nucleotide sequence ID" value="NZ_JANAFB010000016.1"/>
</dbReference>
<dbReference type="AlphaFoldDB" id="A0A9X2KHL7"/>
<reference evidence="1" key="1">
    <citation type="submission" date="2022-06" db="EMBL/GenBank/DDBJ databases">
        <title>Rothia sp. isolated from sandalwood seedling.</title>
        <authorList>
            <person name="Tuikhar N."/>
            <person name="Kirdat K."/>
            <person name="Thorat V."/>
            <person name="Swetha P."/>
            <person name="Padma S."/>
            <person name="Sundararaj R."/>
            <person name="Yadav A."/>
        </authorList>
    </citation>
    <scope>NUCLEOTIDE SEQUENCE</scope>
    <source>
        <strain evidence="1">AR01</strain>
    </source>
</reference>
<sequence>MATPFRSGRKGIVGSLEGPERDLLRKLFRDVILTLEPEPREDEDPLARLLGIGEETEPPEDPALARLLPGGTADEEGAAEFRRFTERSIRETKVGRLRMAAMDCESGRLELDDEHAAALSAALNDVRLVLGTRLGIESEADAARIAEYSDWQQARDVESYMALVYQFVSWLQESLVEAMLARLDSGSH</sequence>
<name>A0A9X2KHL7_9MICC</name>
<organism evidence="1 2">
    <name type="scientific">Rothia santali</name>
    <dbReference type="NCBI Taxonomy" id="2949643"/>
    <lineage>
        <taxon>Bacteria</taxon>
        <taxon>Bacillati</taxon>
        <taxon>Actinomycetota</taxon>
        <taxon>Actinomycetes</taxon>
        <taxon>Micrococcales</taxon>
        <taxon>Micrococcaceae</taxon>
        <taxon>Rothia</taxon>
    </lineage>
</organism>
<gene>
    <name evidence="1" type="ORF">NBM05_08150</name>
</gene>
<comment type="caution">
    <text evidence="1">The sequence shown here is derived from an EMBL/GenBank/DDBJ whole genome shotgun (WGS) entry which is preliminary data.</text>
</comment>